<dbReference type="AlphaFoldDB" id="A0AAV3P2G8"/>
<gene>
    <name evidence="1" type="ORF">LIER_04714</name>
</gene>
<name>A0AAV3P2G8_LITER</name>
<protein>
    <submittedName>
        <fullName evidence="1">Uncharacterized protein</fullName>
    </submittedName>
</protein>
<comment type="caution">
    <text evidence="1">The sequence shown here is derived from an EMBL/GenBank/DDBJ whole genome shotgun (WGS) entry which is preliminary data.</text>
</comment>
<proteinExistence type="predicted"/>
<reference evidence="1 2" key="1">
    <citation type="submission" date="2024-01" db="EMBL/GenBank/DDBJ databases">
        <title>The complete chloroplast genome sequence of Lithospermum erythrorhizon: insights into the phylogenetic relationship among Boraginaceae species and the maternal lineages of purple gromwells.</title>
        <authorList>
            <person name="Okada T."/>
            <person name="Watanabe K."/>
        </authorList>
    </citation>
    <scope>NUCLEOTIDE SEQUENCE [LARGE SCALE GENOMIC DNA]</scope>
</reference>
<evidence type="ECO:0000313" key="1">
    <source>
        <dbReference type="EMBL" id="GAA0144207.1"/>
    </source>
</evidence>
<dbReference type="Proteomes" id="UP001454036">
    <property type="component" value="Unassembled WGS sequence"/>
</dbReference>
<dbReference type="EMBL" id="BAABME010000616">
    <property type="protein sequence ID" value="GAA0144207.1"/>
    <property type="molecule type" value="Genomic_DNA"/>
</dbReference>
<evidence type="ECO:0000313" key="2">
    <source>
        <dbReference type="Proteomes" id="UP001454036"/>
    </source>
</evidence>
<organism evidence="1 2">
    <name type="scientific">Lithospermum erythrorhizon</name>
    <name type="common">Purple gromwell</name>
    <name type="synonym">Lithospermum officinale var. erythrorhizon</name>
    <dbReference type="NCBI Taxonomy" id="34254"/>
    <lineage>
        <taxon>Eukaryota</taxon>
        <taxon>Viridiplantae</taxon>
        <taxon>Streptophyta</taxon>
        <taxon>Embryophyta</taxon>
        <taxon>Tracheophyta</taxon>
        <taxon>Spermatophyta</taxon>
        <taxon>Magnoliopsida</taxon>
        <taxon>eudicotyledons</taxon>
        <taxon>Gunneridae</taxon>
        <taxon>Pentapetalae</taxon>
        <taxon>asterids</taxon>
        <taxon>lamiids</taxon>
        <taxon>Boraginales</taxon>
        <taxon>Boraginaceae</taxon>
        <taxon>Boraginoideae</taxon>
        <taxon>Lithospermeae</taxon>
        <taxon>Lithospermum</taxon>
    </lineage>
</organism>
<accession>A0AAV3P2G8</accession>
<keyword evidence="2" id="KW-1185">Reference proteome</keyword>
<sequence>MIIYLEVQSKLQDHFSHCQRFGAKEAIQRPDESMYKRESFYYDQSAL</sequence>